<proteinExistence type="inferred from homology"/>
<accession>A0A9D4VCG9</accession>
<keyword evidence="15" id="KW-1185">Reference proteome</keyword>
<dbReference type="SUPFAM" id="SSF48264">
    <property type="entry name" value="Cytochrome P450"/>
    <property type="match status" value="1"/>
</dbReference>
<evidence type="ECO:0000313" key="15">
    <source>
        <dbReference type="Proteomes" id="UP000886520"/>
    </source>
</evidence>
<evidence type="ECO:0000256" key="7">
    <source>
        <dbReference type="ARBA" id="ARBA00023002"/>
    </source>
</evidence>
<dbReference type="InterPro" id="IPR050665">
    <property type="entry name" value="Cytochrome_P450_Monooxygen"/>
</dbReference>
<dbReference type="Gene3D" id="1.10.630.10">
    <property type="entry name" value="Cytochrome P450"/>
    <property type="match status" value="1"/>
</dbReference>
<comment type="caution">
    <text evidence="14">The sequence shown here is derived from an EMBL/GenBank/DDBJ whole genome shotgun (WGS) entry which is preliminary data.</text>
</comment>
<dbReference type="PANTHER" id="PTHR24282">
    <property type="entry name" value="CYTOCHROME P450 FAMILY MEMBER"/>
    <property type="match status" value="1"/>
</dbReference>
<dbReference type="InterPro" id="IPR036396">
    <property type="entry name" value="Cyt_P450_sf"/>
</dbReference>
<keyword evidence="9 12" id="KW-0503">Monooxygenase</keyword>
<dbReference type="GO" id="GO:0004497">
    <property type="term" value="F:monooxygenase activity"/>
    <property type="evidence" value="ECO:0007669"/>
    <property type="project" value="UniProtKB-KW"/>
</dbReference>
<dbReference type="GO" id="GO:0005506">
    <property type="term" value="F:iron ion binding"/>
    <property type="evidence" value="ECO:0007669"/>
    <property type="project" value="InterPro"/>
</dbReference>
<keyword evidence="8 11" id="KW-0408">Iron</keyword>
<comment type="similarity">
    <text evidence="2 12">Belongs to the cytochrome P450 family.</text>
</comment>
<evidence type="ECO:0000256" key="5">
    <source>
        <dbReference type="ARBA" id="ARBA00022723"/>
    </source>
</evidence>
<evidence type="ECO:0000256" key="3">
    <source>
        <dbReference type="ARBA" id="ARBA00022617"/>
    </source>
</evidence>
<evidence type="ECO:0000256" key="13">
    <source>
        <dbReference type="SAM" id="Phobius"/>
    </source>
</evidence>
<dbReference type="EMBL" id="JABFUD020000002">
    <property type="protein sequence ID" value="KAI5083151.1"/>
    <property type="molecule type" value="Genomic_DNA"/>
</dbReference>
<evidence type="ECO:0000256" key="6">
    <source>
        <dbReference type="ARBA" id="ARBA00022989"/>
    </source>
</evidence>
<dbReference type="Proteomes" id="UP000886520">
    <property type="component" value="Chromosome 3"/>
</dbReference>
<evidence type="ECO:0000256" key="4">
    <source>
        <dbReference type="ARBA" id="ARBA00022692"/>
    </source>
</evidence>
<keyword evidence="7 12" id="KW-0560">Oxidoreductase</keyword>
<evidence type="ECO:0000256" key="10">
    <source>
        <dbReference type="ARBA" id="ARBA00023136"/>
    </source>
</evidence>
<evidence type="ECO:0000256" key="8">
    <source>
        <dbReference type="ARBA" id="ARBA00023004"/>
    </source>
</evidence>
<dbReference type="PROSITE" id="PS00086">
    <property type="entry name" value="CYTOCHROME_P450"/>
    <property type="match status" value="1"/>
</dbReference>
<protein>
    <recommendedName>
        <fullName evidence="16">Cytochrome P450</fullName>
    </recommendedName>
</protein>
<evidence type="ECO:0000256" key="1">
    <source>
        <dbReference type="ARBA" id="ARBA00004370"/>
    </source>
</evidence>
<evidence type="ECO:0008006" key="16">
    <source>
        <dbReference type="Google" id="ProtNLM"/>
    </source>
</evidence>
<evidence type="ECO:0000256" key="11">
    <source>
        <dbReference type="PIRSR" id="PIRSR602401-1"/>
    </source>
</evidence>
<dbReference type="InterPro" id="IPR002401">
    <property type="entry name" value="Cyt_P450_E_grp-I"/>
</dbReference>
<organism evidence="14 15">
    <name type="scientific">Adiantum capillus-veneris</name>
    <name type="common">Maidenhair fern</name>
    <dbReference type="NCBI Taxonomy" id="13818"/>
    <lineage>
        <taxon>Eukaryota</taxon>
        <taxon>Viridiplantae</taxon>
        <taxon>Streptophyta</taxon>
        <taxon>Embryophyta</taxon>
        <taxon>Tracheophyta</taxon>
        <taxon>Polypodiopsida</taxon>
        <taxon>Polypodiidae</taxon>
        <taxon>Polypodiales</taxon>
        <taxon>Pteridineae</taxon>
        <taxon>Pteridaceae</taxon>
        <taxon>Vittarioideae</taxon>
        <taxon>Adiantum</taxon>
    </lineage>
</organism>
<comment type="subcellular location">
    <subcellularLocation>
        <location evidence="1">Membrane</location>
    </subcellularLocation>
</comment>
<keyword evidence="5 11" id="KW-0479">Metal-binding</keyword>
<dbReference type="InterPro" id="IPR001128">
    <property type="entry name" value="Cyt_P450"/>
</dbReference>
<dbReference type="PRINTS" id="PR00385">
    <property type="entry name" value="P450"/>
</dbReference>
<evidence type="ECO:0000256" key="9">
    <source>
        <dbReference type="ARBA" id="ARBA00023033"/>
    </source>
</evidence>
<dbReference type="PRINTS" id="PR00463">
    <property type="entry name" value="EP450I"/>
</dbReference>
<name>A0A9D4VCG9_ADICA</name>
<evidence type="ECO:0000256" key="12">
    <source>
        <dbReference type="RuleBase" id="RU000461"/>
    </source>
</evidence>
<gene>
    <name evidence="14" type="ORF">GOP47_0002894</name>
</gene>
<dbReference type="Pfam" id="PF00067">
    <property type="entry name" value="p450"/>
    <property type="match status" value="1"/>
</dbReference>
<dbReference type="OrthoDB" id="1470350at2759"/>
<dbReference type="GO" id="GO:0016020">
    <property type="term" value="C:membrane"/>
    <property type="evidence" value="ECO:0007669"/>
    <property type="project" value="UniProtKB-SubCell"/>
</dbReference>
<keyword evidence="6 13" id="KW-1133">Transmembrane helix</keyword>
<keyword evidence="10 13" id="KW-0472">Membrane</keyword>
<dbReference type="PANTHER" id="PTHR24282:SF211">
    <property type="entry name" value="CYTOCHROME P450-RELATED"/>
    <property type="match status" value="1"/>
</dbReference>
<feature type="transmembrane region" description="Helical" evidence="13">
    <location>
        <begin position="66"/>
        <end position="91"/>
    </location>
</feature>
<evidence type="ECO:0000256" key="2">
    <source>
        <dbReference type="ARBA" id="ARBA00010617"/>
    </source>
</evidence>
<comment type="cofactor">
    <cofactor evidence="11">
        <name>heme</name>
        <dbReference type="ChEBI" id="CHEBI:30413"/>
    </cofactor>
</comment>
<feature type="binding site" description="axial binding residue" evidence="11">
    <location>
        <position position="525"/>
    </location>
    <ligand>
        <name>heme</name>
        <dbReference type="ChEBI" id="CHEBI:30413"/>
    </ligand>
    <ligandPart>
        <name>Fe</name>
        <dbReference type="ChEBI" id="CHEBI:18248"/>
    </ligandPart>
</feature>
<keyword evidence="4 13" id="KW-0812">Transmembrane</keyword>
<evidence type="ECO:0000313" key="14">
    <source>
        <dbReference type="EMBL" id="KAI5083151.1"/>
    </source>
</evidence>
<dbReference type="GO" id="GO:0016705">
    <property type="term" value="F:oxidoreductase activity, acting on paired donors, with incorporation or reduction of molecular oxygen"/>
    <property type="evidence" value="ECO:0007669"/>
    <property type="project" value="InterPro"/>
</dbReference>
<dbReference type="InterPro" id="IPR017972">
    <property type="entry name" value="Cyt_P450_CS"/>
</dbReference>
<reference evidence="14" key="1">
    <citation type="submission" date="2021-01" db="EMBL/GenBank/DDBJ databases">
        <title>Adiantum capillus-veneris genome.</title>
        <authorList>
            <person name="Fang Y."/>
            <person name="Liao Q."/>
        </authorList>
    </citation>
    <scope>NUCLEOTIDE SEQUENCE</scope>
    <source>
        <strain evidence="14">H3</strain>
        <tissue evidence="14">Leaf</tissue>
    </source>
</reference>
<sequence length="579" mass="65210">MCYLTSQQVDDDEFGNVNVVSLWNVHDGSMGVRHKFYFCGRAHWHQSVRRRASCAPHAAAECSAMALWAVAALLLLLSLALLLKALHLFVLGPLHIQKCLRAQGISGPAYCSLFGNLREFSALTAAARASPLPHITHDIVSRVLPHYSLWSEQYGKPFVFWLGWKSRLTVDDPEVCKEVLSNKPTHYPKPNIPIQLQDLLAKGLITLEGEKWVQHRKIVSPAFFPEKLKGMVPTIANLAGVMLEKWKLEFENSPCKEINAHEEFQALTADIIAHIAFGSSYAEGKEVFLLQYKQQALISKLAFSFYFPGSRFLPTAMNRYRWTLRRRIKSILEGIIKKRSSLPSEAYGSDLLGLMLSSLKQEVQGSRKNLTMSLEEIIDECKTFYFAGHETTSSLLTWTVMLLANNSEWQERAREEVLSLFGSRHPDADSLNHLKIIGMILHESLRLYPPAVNLFRQATQDQKLGRISIPKGTGLLIPILPLHVDPELWGADALEFNPLRFANGVLQACKQPSAYMPFGSGPRICVGQNFSMMEAKTVLCMILQKFRFRLSPGYRHAPMIVLALQPQHGMQILLEPVVV</sequence>
<dbReference type="AlphaFoldDB" id="A0A9D4VCG9"/>
<keyword evidence="3 11" id="KW-0349">Heme</keyword>
<dbReference type="GO" id="GO:0020037">
    <property type="term" value="F:heme binding"/>
    <property type="evidence" value="ECO:0007669"/>
    <property type="project" value="InterPro"/>
</dbReference>